<keyword evidence="4" id="KW-1185">Reference proteome</keyword>
<protein>
    <submittedName>
        <fullName evidence="3">Uncharacterized protein</fullName>
    </submittedName>
</protein>
<comment type="caution">
    <text evidence="3">The sequence shown here is derived from an EMBL/GenBank/DDBJ whole genome shotgun (WGS) entry which is preliminary data.</text>
</comment>
<evidence type="ECO:0000313" key="3">
    <source>
        <dbReference type="EMBL" id="KAK8596862.1"/>
    </source>
</evidence>
<gene>
    <name evidence="3" type="ORF">V6N12_065341</name>
</gene>
<feature type="compositionally biased region" description="Polar residues" evidence="1">
    <location>
        <begin position="30"/>
        <end position="39"/>
    </location>
</feature>
<reference evidence="3 4" key="1">
    <citation type="journal article" date="2024" name="G3 (Bethesda)">
        <title>Genome assembly of Hibiscus sabdariffa L. provides insights into metabolisms of medicinal natural products.</title>
        <authorList>
            <person name="Kim T."/>
        </authorList>
    </citation>
    <scope>NUCLEOTIDE SEQUENCE [LARGE SCALE GENOMIC DNA]</scope>
    <source>
        <strain evidence="3">TK-2024</strain>
        <tissue evidence="3">Old leaves</tissue>
    </source>
</reference>
<feature type="signal peptide" evidence="2">
    <location>
        <begin position="1"/>
        <end position="26"/>
    </location>
</feature>
<evidence type="ECO:0000256" key="1">
    <source>
        <dbReference type="SAM" id="MobiDB-lite"/>
    </source>
</evidence>
<sequence length="96" mass="9822">MKSVLSALVLLVLLVSNSMELAVVNGRPLRSSTTTTDNVGSIKGGSQEYGGTGGKAVAARVHTLAVLVKNNSRTGNLFRSSAFKLASGPSKKGPGH</sequence>
<proteinExistence type="predicted"/>
<feature type="chain" id="PRO_5046893909" evidence="2">
    <location>
        <begin position="27"/>
        <end position="96"/>
    </location>
</feature>
<evidence type="ECO:0000313" key="4">
    <source>
        <dbReference type="Proteomes" id="UP001472677"/>
    </source>
</evidence>
<feature type="region of interest" description="Disordered" evidence="1">
    <location>
        <begin position="29"/>
        <end position="51"/>
    </location>
</feature>
<evidence type="ECO:0000256" key="2">
    <source>
        <dbReference type="SAM" id="SignalP"/>
    </source>
</evidence>
<dbReference type="EMBL" id="JBBPBM010000002">
    <property type="protein sequence ID" value="KAK8596862.1"/>
    <property type="molecule type" value="Genomic_DNA"/>
</dbReference>
<accession>A0ABR2G8F4</accession>
<dbReference type="Proteomes" id="UP001472677">
    <property type="component" value="Unassembled WGS sequence"/>
</dbReference>
<name>A0ABR2G8F4_9ROSI</name>
<keyword evidence="2" id="KW-0732">Signal</keyword>
<organism evidence="3 4">
    <name type="scientific">Hibiscus sabdariffa</name>
    <name type="common">roselle</name>
    <dbReference type="NCBI Taxonomy" id="183260"/>
    <lineage>
        <taxon>Eukaryota</taxon>
        <taxon>Viridiplantae</taxon>
        <taxon>Streptophyta</taxon>
        <taxon>Embryophyta</taxon>
        <taxon>Tracheophyta</taxon>
        <taxon>Spermatophyta</taxon>
        <taxon>Magnoliopsida</taxon>
        <taxon>eudicotyledons</taxon>
        <taxon>Gunneridae</taxon>
        <taxon>Pentapetalae</taxon>
        <taxon>rosids</taxon>
        <taxon>malvids</taxon>
        <taxon>Malvales</taxon>
        <taxon>Malvaceae</taxon>
        <taxon>Malvoideae</taxon>
        <taxon>Hibiscus</taxon>
    </lineage>
</organism>